<protein>
    <recommendedName>
        <fullName evidence="3">GGDEF domain-containing protein</fullName>
    </recommendedName>
</protein>
<evidence type="ECO:0000313" key="5">
    <source>
        <dbReference type="Proteomes" id="UP000824208"/>
    </source>
</evidence>
<dbReference type="Gene3D" id="1.10.10.10">
    <property type="entry name" value="Winged helix-like DNA-binding domain superfamily/Winged helix DNA-binding domain"/>
    <property type="match status" value="1"/>
</dbReference>
<dbReference type="SMART" id="SM01043">
    <property type="entry name" value="BTAD"/>
    <property type="match status" value="1"/>
</dbReference>
<accession>A0A9D2MCD0</accession>
<dbReference type="Gene3D" id="3.30.70.270">
    <property type="match status" value="1"/>
</dbReference>
<evidence type="ECO:0000256" key="1">
    <source>
        <dbReference type="ARBA" id="ARBA00005820"/>
    </source>
</evidence>
<reference evidence="4" key="2">
    <citation type="submission" date="2021-04" db="EMBL/GenBank/DDBJ databases">
        <authorList>
            <person name="Gilroy R."/>
        </authorList>
    </citation>
    <scope>NUCLEOTIDE SEQUENCE</scope>
    <source>
        <strain evidence="4">CHK189-11263</strain>
    </source>
</reference>
<dbReference type="InterPro" id="IPR011990">
    <property type="entry name" value="TPR-like_helical_dom_sf"/>
</dbReference>
<dbReference type="InterPro" id="IPR036388">
    <property type="entry name" value="WH-like_DNA-bd_sf"/>
</dbReference>
<comment type="caution">
    <text evidence="4">The sequence shown here is derived from an EMBL/GenBank/DDBJ whole genome shotgun (WGS) entry which is preliminary data.</text>
</comment>
<dbReference type="Pfam" id="PF03704">
    <property type="entry name" value="BTAD"/>
    <property type="match status" value="1"/>
</dbReference>
<dbReference type="Gene3D" id="1.25.40.10">
    <property type="entry name" value="Tetratricopeptide repeat domain"/>
    <property type="match status" value="1"/>
</dbReference>
<dbReference type="PROSITE" id="PS50887">
    <property type="entry name" value="GGDEF"/>
    <property type="match status" value="1"/>
</dbReference>
<evidence type="ECO:0000313" key="4">
    <source>
        <dbReference type="EMBL" id="HJB57048.1"/>
    </source>
</evidence>
<dbReference type="Proteomes" id="UP000824208">
    <property type="component" value="Unassembled WGS sequence"/>
</dbReference>
<proteinExistence type="inferred from homology"/>
<name>A0A9D2MCD0_9FIRM</name>
<evidence type="ECO:0000259" key="3">
    <source>
        <dbReference type="PROSITE" id="PS50887"/>
    </source>
</evidence>
<organism evidence="4 5">
    <name type="scientific">Candidatus Flavonifractor intestinipullorum</name>
    <dbReference type="NCBI Taxonomy" id="2838587"/>
    <lineage>
        <taxon>Bacteria</taxon>
        <taxon>Bacillati</taxon>
        <taxon>Bacillota</taxon>
        <taxon>Clostridia</taxon>
        <taxon>Eubacteriales</taxon>
        <taxon>Oscillospiraceae</taxon>
        <taxon>Flavonifractor</taxon>
    </lineage>
</organism>
<sequence length="404" mass="45552">MKPNTVETPSITVYVSMLGGLRLEVEGKVLTDQVNRSQKLWNVLCYLLLHRDRDVTQAELVELLWPGENSSNPINALKTLLYRVRSLLEPMFPDGVAPILSKRGAYCWNPAVDCHLDIDRFDALYARAGQSGLSDAARLECFQALARLYRGDFLPKQSGNLWVVPLSARYHARYVDVVKRCAALLEKAGRFEEMTALCARASALDELDEELHILIVRSLIHQGKETEALEAYEKATDLLYRNLGVTPSEELRALYSAIMDTEESLETDLAVIQAGLKETAKRPGAFVCEYGFFREAYRLEARRAERNGTCVHLALITVSLPGGGMPELGMLNTTMDQLLDILVRSLRRGDVVSRYSGAQYVVMLPAANYEDATMVMQRVVNAFYRQHRRNFLKLSCRVRELELA</sequence>
<comment type="similarity">
    <text evidence="1">Belongs to the AfsR/DnrI/RedD regulatory family.</text>
</comment>
<dbReference type="SUPFAM" id="SSF48452">
    <property type="entry name" value="TPR-like"/>
    <property type="match status" value="1"/>
</dbReference>
<dbReference type="SUPFAM" id="SSF55073">
    <property type="entry name" value="Nucleotide cyclase"/>
    <property type="match status" value="1"/>
</dbReference>
<dbReference type="GO" id="GO:0000160">
    <property type="term" value="P:phosphorelay signal transduction system"/>
    <property type="evidence" value="ECO:0007669"/>
    <property type="project" value="InterPro"/>
</dbReference>
<keyword evidence="2" id="KW-0238">DNA-binding</keyword>
<evidence type="ECO:0000256" key="2">
    <source>
        <dbReference type="ARBA" id="ARBA00023125"/>
    </source>
</evidence>
<dbReference type="InterPro" id="IPR043128">
    <property type="entry name" value="Rev_trsase/Diguanyl_cyclase"/>
</dbReference>
<dbReference type="GO" id="GO:0006355">
    <property type="term" value="P:regulation of DNA-templated transcription"/>
    <property type="evidence" value="ECO:0007669"/>
    <property type="project" value="InterPro"/>
</dbReference>
<dbReference type="GO" id="GO:0003677">
    <property type="term" value="F:DNA binding"/>
    <property type="evidence" value="ECO:0007669"/>
    <property type="project" value="UniProtKB-KW"/>
</dbReference>
<dbReference type="SUPFAM" id="SSF46894">
    <property type="entry name" value="C-terminal effector domain of the bipartite response regulators"/>
    <property type="match status" value="1"/>
</dbReference>
<dbReference type="EMBL" id="DWYC01000053">
    <property type="protein sequence ID" value="HJB57048.1"/>
    <property type="molecule type" value="Genomic_DNA"/>
</dbReference>
<dbReference type="InterPro" id="IPR001867">
    <property type="entry name" value="OmpR/PhoB-type_DNA-bd"/>
</dbReference>
<dbReference type="InterPro" id="IPR005158">
    <property type="entry name" value="BTAD"/>
</dbReference>
<dbReference type="InterPro" id="IPR029787">
    <property type="entry name" value="Nucleotide_cyclase"/>
</dbReference>
<dbReference type="SMART" id="SM00862">
    <property type="entry name" value="Trans_reg_C"/>
    <property type="match status" value="1"/>
</dbReference>
<gene>
    <name evidence="4" type="ORF">H9714_05815</name>
</gene>
<dbReference type="AlphaFoldDB" id="A0A9D2MCD0"/>
<feature type="domain" description="GGDEF" evidence="3">
    <location>
        <begin position="311"/>
        <end position="404"/>
    </location>
</feature>
<reference evidence="4" key="1">
    <citation type="journal article" date="2021" name="PeerJ">
        <title>Extensive microbial diversity within the chicken gut microbiome revealed by metagenomics and culture.</title>
        <authorList>
            <person name="Gilroy R."/>
            <person name="Ravi A."/>
            <person name="Getino M."/>
            <person name="Pursley I."/>
            <person name="Horton D.L."/>
            <person name="Alikhan N.F."/>
            <person name="Baker D."/>
            <person name="Gharbi K."/>
            <person name="Hall N."/>
            <person name="Watson M."/>
            <person name="Adriaenssens E.M."/>
            <person name="Foster-Nyarko E."/>
            <person name="Jarju S."/>
            <person name="Secka A."/>
            <person name="Antonio M."/>
            <person name="Oren A."/>
            <person name="Chaudhuri R.R."/>
            <person name="La Ragione R."/>
            <person name="Hildebrand F."/>
            <person name="Pallen M.J."/>
        </authorList>
    </citation>
    <scope>NUCLEOTIDE SEQUENCE</scope>
    <source>
        <strain evidence="4">CHK189-11263</strain>
    </source>
</reference>
<dbReference type="InterPro" id="IPR016032">
    <property type="entry name" value="Sig_transdc_resp-reg_C-effctor"/>
</dbReference>
<dbReference type="PANTHER" id="PTHR35807">
    <property type="entry name" value="TRANSCRIPTIONAL REGULATOR REDD-RELATED"/>
    <property type="match status" value="1"/>
</dbReference>
<dbReference type="InterPro" id="IPR051677">
    <property type="entry name" value="AfsR-DnrI-RedD_regulator"/>
</dbReference>
<dbReference type="InterPro" id="IPR000160">
    <property type="entry name" value="GGDEF_dom"/>
</dbReference>